<dbReference type="RefSeq" id="WP_261617072.1">
    <property type="nucleotide sequence ID" value="NZ_JALIDZ010000007.1"/>
</dbReference>
<sequence length="252" mass="27410">MKRLLSFAALGFTIAAAPALADNAIIARCTGNGAFFYLSEFSEDLIRDAMSANYDLGPAPSPGSILVLREGKAPYWDPRSRADIDRDCGGDGDDDLALFDGIQPRSGLWQARLGETRLEGCPAVMQQLLPGSTGALPAEWTQPRRLKFKVPFHPDQLPLTRSLSADGRSLVIWRNAGDDAWQTEVFPELFGQIPAGLDRGSKMTWRLTVRSESEIDHVSTVHIALPAEAAAVMGSASDCRFYSANSWVRVGD</sequence>
<name>A0AAW5R118_9HYPH</name>
<reference evidence="2 3" key="1">
    <citation type="submission" date="2022-04" db="EMBL/GenBank/DDBJ databases">
        <authorList>
            <person name="Ye Y.-Q."/>
            <person name="Du Z.-J."/>
        </authorList>
    </citation>
    <scope>NUCLEOTIDE SEQUENCE [LARGE SCALE GENOMIC DNA]</scope>
    <source>
        <strain evidence="2 3">A6E488</strain>
    </source>
</reference>
<keyword evidence="1" id="KW-0732">Signal</keyword>
<comment type="caution">
    <text evidence="2">The sequence shown here is derived from an EMBL/GenBank/DDBJ whole genome shotgun (WGS) entry which is preliminary data.</text>
</comment>
<organism evidence="2 3">
    <name type="scientific">Microbaculum marinisediminis</name>
    <dbReference type="NCBI Taxonomy" id="2931392"/>
    <lineage>
        <taxon>Bacteria</taxon>
        <taxon>Pseudomonadati</taxon>
        <taxon>Pseudomonadota</taxon>
        <taxon>Alphaproteobacteria</taxon>
        <taxon>Hyphomicrobiales</taxon>
        <taxon>Tepidamorphaceae</taxon>
        <taxon>Microbaculum</taxon>
    </lineage>
</organism>
<protein>
    <submittedName>
        <fullName evidence="2">Uncharacterized protein</fullName>
    </submittedName>
</protein>
<dbReference type="EMBL" id="JALIDZ010000007">
    <property type="protein sequence ID" value="MCT8973509.1"/>
    <property type="molecule type" value="Genomic_DNA"/>
</dbReference>
<feature type="chain" id="PRO_5043319212" evidence="1">
    <location>
        <begin position="22"/>
        <end position="252"/>
    </location>
</feature>
<evidence type="ECO:0000313" key="2">
    <source>
        <dbReference type="EMBL" id="MCT8973509.1"/>
    </source>
</evidence>
<evidence type="ECO:0000256" key="1">
    <source>
        <dbReference type="SAM" id="SignalP"/>
    </source>
</evidence>
<dbReference type="Proteomes" id="UP001320898">
    <property type="component" value="Unassembled WGS sequence"/>
</dbReference>
<feature type="signal peptide" evidence="1">
    <location>
        <begin position="1"/>
        <end position="21"/>
    </location>
</feature>
<gene>
    <name evidence="2" type="ORF">MUB46_16725</name>
</gene>
<accession>A0AAW5R118</accession>
<proteinExistence type="predicted"/>
<evidence type="ECO:0000313" key="3">
    <source>
        <dbReference type="Proteomes" id="UP001320898"/>
    </source>
</evidence>
<keyword evidence="3" id="KW-1185">Reference proteome</keyword>
<dbReference type="AlphaFoldDB" id="A0AAW5R118"/>